<dbReference type="InterPro" id="IPR001029">
    <property type="entry name" value="Flagellin_N"/>
</dbReference>
<keyword evidence="6" id="KW-0282">Flagellum</keyword>
<dbReference type="GO" id="GO:0009424">
    <property type="term" value="C:bacterial-type flagellum hook"/>
    <property type="evidence" value="ECO:0007669"/>
    <property type="project" value="InterPro"/>
</dbReference>
<dbReference type="PANTHER" id="PTHR42792">
    <property type="entry name" value="FLAGELLIN"/>
    <property type="match status" value="1"/>
</dbReference>
<sequence>MPYRVTQGMMSSQLMRNLNANLHRMDKWQNQMSTGRKINAPSDDPVGITFSMRYRSELTANDQYQRNVDSAVSWLDYTDTTMNQAGSVLQRLRELAVNGSNGTNPDTAMKSIQSEVGELYNQMIDIANSTFNGKAVFNGQNTTQAPYPKTGIADLDLSTLKPADSGEIKYEVGAGIKMPINVNGNEVFGGTTETDSIFQIFKELHTALGSSDYSAVSSLIGKIDSRNDKFLETRSQVGARMNRIDLIQGRLADININLQSLQSKTEDADMAEVITNMKMDENVYQASLSVGSKLIQPSLVDFLR</sequence>
<evidence type="ECO:0000256" key="2">
    <source>
        <dbReference type="ARBA" id="ARBA00005709"/>
    </source>
</evidence>
<organism evidence="6 7">
    <name type="scientific">Paenibacillus aurantius</name>
    <dbReference type="NCBI Taxonomy" id="2918900"/>
    <lineage>
        <taxon>Bacteria</taxon>
        <taxon>Bacillati</taxon>
        <taxon>Bacillota</taxon>
        <taxon>Bacilli</taxon>
        <taxon>Bacillales</taxon>
        <taxon>Paenibacillaceae</taxon>
        <taxon>Paenibacillus</taxon>
    </lineage>
</organism>
<dbReference type="KEGG" id="paun:MJA45_00530"/>
<keyword evidence="6" id="KW-0966">Cell projection</keyword>
<evidence type="ECO:0000313" key="6">
    <source>
        <dbReference type="EMBL" id="WNQ11600.1"/>
    </source>
</evidence>
<dbReference type="PRINTS" id="PR00207">
    <property type="entry name" value="FLAGELLIN"/>
</dbReference>
<gene>
    <name evidence="6" type="primary">flgL</name>
    <name evidence="6" type="ORF">MJA45_00530</name>
</gene>
<dbReference type="InterPro" id="IPR046358">
    <property type="entry name" value="Flagellin_C"/>
</dbReference>
<dbReference type="AlphaFoldDB" id="A0AA96LGD7"/>
<dbReference type="Gene3D" id="1.20.1330.10">
    <property type="entry name" value="f41 fragment of flagellin, N-terminal domain"/>
    <property type="match status" value="1"/>
</dbReference>
<evidence type="ECO:0000259" key="4">
    <source>
        <dbReference type="Pfam" id="PF00669"/>
    </source>
</evidence>
<comment type="similarity">
    <text evidence="2">Belongs to the bacterial flagellin family.</text>
</comment>
<accession>A0AA96LGD7</accession>
<dbReference type="GO" id="GO:0005198">
    <property type="term" value="F:structural molecule activity"/>
    <property type="evidence" value="ECO:0007669"/>
    <property type="project" value="InterPro"/>
</dbReference>
<evidence type="ECO:0000259" key="5">
    <source>
        <dbReference type="Pfam" id="PF00700"/>
    </source>
</evidence>
<evidence type="ECO:0000256" key="1">
    <source>
        <dbReference type="ARBA" id="ARBA00004365"/>
    </source>
</evidence>
<dbReference type="EMBL" id="CP130318">
    <property type="protein sequence ID" value="WNQ11600.1"/>
    <property type="molecule type" value="Genomic_DNA"/>
</dbReference>
<dbReference type="InterPro" id="IPR013384">
    <property type="entry name" value="Flagell_FlgL"/>
</dbReference>
<dbReference type="Pfam" id="PF00700">
    <property type="entry name" value="Flagellin_C"/>
    <property type="match status" value="1"/>
</dbReference>
<dbReference type="Proteomes" id="UP001305702">
    <property type="component" value="Chromosome"/>
</dbReference>
<name>A0AA96LGD7_9BACL</name>
<comment type="subcellular location">
    <subcellularLocation>
        <location evidence="1">Bacterial flagellum</location>
    </subcellularLocation>
</comment>
<feature type="domain" description="Flagellin C-terminal" evidence="5">
    <location>
        <begin position="221"/>
        <end position="303"/>
    </location>
</feature>
<feature type="domain" description="Flagellin N-terminal" evidence="4">
    <location>
        <begin position="8"/>
        <end position="142"/>
    </location>
</feature>
<dbReference type="SUPFAM" id="SSF64518">
    <property type="entry name" value="Phase 1 flagellin"/>
    <property type="match status" value="1"/>
</dbReference>
<dbReference type="GO" id="GO:0071973">
    <property type="term" value="P:bacterial-type flagellum-dependent cell motility"/>
    <property type="evidence" value="ECO:0007669"/>
    <property type="project" value="InterPro"/>
</dbReference>
<dbReference type="InterPro" id="IPR001492">
    <property type="entry name" value="Flagellin"/>
</dbReference>
<dbReference type="PANTHER" id="PTHR42792:SF1">
    <property type="entry name" value="FLAGELLAR HOOK-ASSOCIATED PROTEIN 3"/>
    <property type="match status" value="1"/>
</dbReference>
<keyword evidence="6" id="KW-0969">Cilium</keyword>
<protein>
    <submittedName>
        <fullName evidence="6">Flagellar hook-associated protein FlgL</fullName>
    </submittedName>
</protein>
<keyword evidence="7" id="KW-1185">Reference proteome</keyword>
<keyword evidence="3" id="KW-0975">Bacterial flagellum</keyword>
<dbReference type="NCBIfam" id="TIGR02550">
    <property type="entry name" value="flagell_flgL"/>
    <property type="match status" value="1"/>
</dbReference>
<dbReference type="RefSeq" id="WP_315605377.1">
    <property type="nucleotide sequence ID" value="NZ_CP130318.1"/>
</dbReference>
<dbReference type="Pfam" id="PF00669">
    <property type="entry name" value="Flagellin_N"/>
    <property type="match status" value="1"/>
</dbReference>
<evidence type="ECO:0000313" key="7">
    <source>
        <dbReference type="Proteomes" id="UP001305702"/>
    </source>
</evidence>
<reference evidence="6 7" key="1">
    <citation type="submission" date="2022-02" db="EMBL/GenBank/DDBJ databases">
        <title>Paenibacillus sp. MBLB1776 Whole Genome Shotgun Sequencing.</title>
        <authorList>
            <person name="Hwang C.Y."/>
            <person name="Cho E.-S."/>
            <person name="Seo M.-J."/>
        </authorList>
    </citation>
    <scope>NUCLEOTIDE SEQUENCE [LARGE SCALE GENOMIC DNA]</scope>
    <source>
        <strain evidence="6 7">MBLB1776</strain>
    </source>
</reference>
<evidence type="ECO:0000256" key="3">
    <source>
        <dbReference type="ARBA" id="ARBA00023143"/>
    </source>
</evidence>
<proteinExistence type="inferred from homology"/>